<proteinExistence type="predicted"/>
<dbReference type="InterPro" id="IPR005325">
    <property type="entry name" value="DUF308_memb"/>
</dbReference>
<dbReference type="AlphaFoldDB" id="A0A940ICM4"/>
<gene>
    <name evidence="2" type="ORF">IAB16_01190</name>
</gene>
<comment type="caution">
    <text evidence="2">The sequence shown here is derived from an EMBL/GenBank/DDBJ whole genome shotgun (WGS) entry which is preliminary data.</text>
</comment>
<evidence type="ECO:0000313" key="3">
    <source>
        <dbReference type="Proteomes" id="UP000727857"/>
    </source>
</evidence>
<feature type="transmembrane region" description="Helical" evidence="1">
    <location>
        <begin position="109"/>
        <end position="132"/>
    </location>
</feature>
<keyword evidence="1" id="KW-0472">Membrane</keyword>
<sequence length="157" mass="16270">MTGKISDSTGITAISLIIVGILCCVFRAGMLNIIVTVIGVLLIAIGLYDVFVRKETALGIIAAVAGIVVIIFGWTIAEAALILTGIIAIIYGIFIFVKNIGTVKTGGAFAKAVAVVKPLVMIIFGILLIVAYNVMADAMMIALGIFSIIGGVLMLAK</sequence>
<dbReference type="EMBL" id="JADINF010000028">
    <property type="protein sequence ID" value="MBO8423626.1"/>
    <property type="molecule type" value="Genomic_DNA"/>
</dbReference>
<keyword evidence="1" id="KW-0812">Transmembrane</keyword>
<organism evidence="2 3">
    <name type="scientific">Candidatus Stercoripulliclostridium pullicola</name>
    <dbReference type="NCBI Taxonomy" id="2840953"/>
    <lineage>
        <taxon>Bacteria</taxon>
        <taxon>Bacillati</taxon>
        <taxon>Bacillota</taxon>
        <taxon>Clostridia</taxon>
        <taxon>Eubacteriales</taxon>
        <taxon>Candidatus Stercoripulliclostridium</taxon>
    </lineage>
</organism>
<feature type="transmembrane region" description="Helical" evidence="1">
    <location>
        <begin position="138"/>
        <end position="156"/>
    </location>
</feature>
<evidence type="ECO:0000313" key="2">
    <source>
        <dbReference type="EMBL" id="MBO8423626.1"/>
    </source>
</evidence>
<reference evidence="2" key="1">
    <citation type="submission" date="2020-10" db="EMBL/GenBank/DDBJ databases">
        <authorList>
            <person name="Gilroy R."/>
        </authorList>
    </citation>
    <scope>NUCLEOTIDE SEQUENCE</scope>
    <source>
        <strain evidence="2">517</strain>
    </source>
</reference>
<feature type="transmembrane region" description="Helical" evidence="1">
    <location>
        <begin position="12"/>
        <end position="45"/>
    </location>
</feature>
<protein>
    <submittedName>
        <fullName evidence="2">DUF308 domain-containing protein</fullName>
    </submittedName>
</protein>
<keyword evidence="1" id="KW-1133">Transmembrane helix</keyword>
<accession>A0A940ICM4</accession>
<name>A0A940ICM4_9FIRM</name>
<dbReference type="Proteomes" id="UP000727857">
    <property type="component" value="Unassembled WGS sequence"/>
</dbReference>
<dbReference type="Pfam" id="PF03729">
    <property type="entry name" value="DUF308"/>
    <property type="match status" value="2"/>
</dbReference>
<reference evidence="2" key="2">
    <citation type="journal article" date="2021" name="PeerJ">
        <title>Extensive microbial diversity within the chicken gut microbiome revealed by metagenomics and culture.</title>
        <authorList>
            <person name="Gilroy R."/>
            <person name="Ravi A."/>
            <person name="Getino M."/>
            <person name="Pursley I."/>
            <person name="Horton D.L."/>
            <person name="Alikhan N.F."/>
            <person name="Baker D."/>
            <person name="Gharbi K."/>
            <person name="Hall N."/>
            <person name="Watson M."/>
            <person name="Adriaenssens E.M."/>
            <person name="Foster-Nyarko E."/>
            <person name="Jarju S."/>
            <person name="Secka A."/>
            <person name="Antonio M."/>
            <person name="Oren A."/>
            <person name="Chaudhuri R.R."/>
            <person name="La Ragione R."/>
            <person name="Hildebrand F."/>
            <person name="Pallen M.J."/>
        </authorList>
    </citation>
    <scope>NUCLEOTIDE SEQUENCE</scope>
    <source>
        <strain evidence="2">517</strain>
    </source>
</reference>
<feature type="transmembrane region" description="Helical" evidence="1">
    <location>
        <begin position="57"/>
        <end position="74"/>
    </location>
</feature>
<evidence type="ECO:0000256" key="1">
    <source>
        <dbReference type="SAM" id="Phobius"/>
    </source>
</evidence>
<feature type="transmembrane region" description="Helical" evidence="1">
    <location>
        <begin position="80"/>
        <end position="97"/>
    </location>
</feature>